<evidence type="ECO:0000256" key="4">
    <source>
        <dbReference type="ARBA" id="ARBA00023125"/>
    </source>
</evidence>
<reference evidence="8" key="1">
    <citation type="journal article" date="2013" name="Genome">
        <title>Draft Genome Sequence of a Thermophilic Member of the Bacillaceae, Anoxybacillus flavithermus Strain Kn10, Isolated from the Kan-nawa Hot Spring in Japan.</title>
        <authorList>
            <person name="Matsutani M."/>
            <person name="Shirakihara Y."/>
            <person name="Imada K."/>
            <person name="Yakushi T."/>
            <person name="Matsushita K."/>
        </authorList>
    </citation>
    <scope>NUCLEOTIDE SEQUENCE [LARGE SCALE GENOMIC DNA]</scope>
    <source>
        <strain evidence="8">NBRC 109594</strain>
    </source>
</reference>
<evidence type="ECO:0000256" key="3">
    <source>
        <dbReference type="ARBA" id="ARBA00022578"/>
    </source>
</evidence>
<evidence type="ECO:0000256" key="5">
    <source>
        <dbReference type="ARBA" id="ARBA00023172"/>
    </source>
</evidence>
<name>R4G6V9_9BACL</name>
<sequence length="372" mass="44029">MIRQFVKEKLELIMREEIKNFLEIEQADTSNMRNGYYQRNLDTQYGRIEGLLVPRDRNGEFQTQLFSPYQRHTGWLEEAVIKMYQSGMSTREIGKFIERILGNAYSPATISRITDVVKEDIEKWHTRPLHKRYSVLYLDGLYVKLRRETVEKEVIYVVLGVNEEGYREILDFFVGGQESAYVWQEILQNLYQRGVKEVLLGVFDGLPGLEEAFRSVYPKADVQRCVVHKVRNTLSRVRKKDQFEVAEDLKLIYRAPNKKIALQMFQQFESKWSSKYPREVQSWANELDVLLTFMDYPSSIRSVIYTTNAIERTIKEIRKRLKPMNSLSSLEAAEKVVYLTIQDFNEKWAGRKLRGFAEAHEALQRMFEERYH</sequence>
<evidence type="ECO:0000256" key="1">
    <source>
        <dbReference type="ARBA" id="ARBA00002190"/>
    </source>
</evidence>
<keyword evidence="5 6" id="KW-0233">DNA recombination</keyword>
<comment type="function">
    <text evidence="1 6">Required for the transposition of the insertion element.</text>
</comment>
<proteinExistence type="inferred from homology"/>
<gene>
    <name evidence="7" type="ORF">KN10_2048</name>
</gene>
<keyword evidence="3 6" id="KW-0815">Transposition</keyword>
<evidence type="ECO:0000313" key="8">
    <source>
        <dbReference type="Proteomes" id="UP000013057"/>
    </source>
</evidence>
<dbReference type="NCBIfam" id="NF033543">
    <property type="entry name" value="transpos_IS256"/>
    <property type="match status" value="1"/>
</dbReference>
<accession>R4G6V9</accession>
<evidence type="ECO:0000256" key="6">
    <source>
        <dbReference type="RuleBase" id="RU365089"/>
    </source>
</evidence>
<keyword evidence="6" id="KW-0814">Transposable element</keyword>
<protein>
    <recommendedName>
        <fullName evidence="6">Mutator family transposase</fullName>
    </recommendedName>
</protein>
<dbReference type="AlphaFoldDB" id="R4G6V9"/>
<dbReference type="InterPro" id="IPR001207">
    <property type="entry name" value="Transposase_mutator"/>
</dbReference>
<organism evidence="7 8">
    <name type="scientific">Anoxybacillus flavithermus NBRC 109594</name>
    <dbReference type="NCBI Taxonomy" id="1315967"/>
    <lineage>
        <taxon>Bacteria</taxon>
        <taxon>Bacillati</taxon>
        <taxon>Bacillota</taxon>
        <taxon>Bacilli</taxon>
        <taxon>Bacillales</taxon>
        <taxon>Anoxybacillaceae</taxon>
        <taxon>Anoxybacillus</taxon>
    </lineage>
</organism>
<dbReference type="PROSITE" id="PS01007">
    <property type="entry name" value="TRANSPOSASE_MUTATOR"/>
    <property type="match status" value="1"/>
</dbReference>
<keyword evidence="4 6" id="KW-0238">DNA-binding</keyword>
<dbReference type="Pfam" id="PF00872">
    <property type="entry name" value="Transposase_mut"/>
    <property type="match status" value="1"/>
</dbReference>
<dbReference type="PANTHER" id="PTHR33217:SF8">
    <property type="entry name" value="MUTATOR FAMILY TRANSPOSASE"/>
    <property type="match status" value="1"/>
</dbReference>
<dbReference type="PANTHER" id="PTHR33217">
    <property type="entry name" value="TRANSPOSASE FOR INSERTION SEQUENCE ELEMENT IS1081"/>
    <property type="match status" value="1"/>
</dbReference>
<dbReference type="GO" id="GO:0006313">
    <property type="term" value="P:DNA transposition"/>
    <property type="evidence" value="ECO:0007669"/>
    <property type="project" value="UniProtKB-UniRule"/>
</dbReference>
<evidence type="ECO:0000313" key="7">
    <source>
        <dbReference type="EMBL" id="GAC91612.1"/>
    </source>
</evidence>
<comment type="similarity">
    <text evidence="2 6">Belongs to the transposase mutator family.</text>
</comment>
<dbReference type="GO" id="GO:0004803">
    <property type="term" value="F:transposase activity"/>
    <property type="evidence" value="ECO:0007669"/>
    <property type="project" value="UniProtKB-UniRule"/>
</dbReference>
<evidence type="ECO:0000256" key="2">
    <source>
        <dbReference type="ARBA" id="ARBA00010961"/>
    </source>
</evidence>
<dbReference type="EMBL" id="BARH01000016">
    <property type="protein sequence ID" value="GAC91612.1"/>
    <property type="molecule type" value="Genomic_DNA"/>
</dbReference>
<dbReference type="GO" id="GO:0003677">
    <property type="term" value="F:DNA binding"/>
    <property type="evidence" value="ECO:0007669"/>
    <property type="project" value="UniProtKB-UniRule"/>
</dbReference>
<comment type="caution">
    <text evidence="7">The sequence shown here is derived from an EMBL/GenBank/DDBJ whole genome shotgun (WGS) entry which is preliminary data.</text>
</comment>
<dbReference type="Proteomes" id="UP000013057">
    <property type="component" value="Unassembled WGS sequence"/>
</dbReference>